<dbReference type="Proteomes" id="UP000037696">
    <property type="component" value="Unassembled WGS sequence"/>
</dbReference>
<protein>
    <recommendedName>
        <fullName evidence="4">Ig-like domain-containing protein</fullName>
    </recommendedName>
</protein>
<dbReference type="AlphaFoldDB" id="A0A0M8P119"/>
<dbReference type="STRING" id="229535.A0A0M8P119"/>
<evidence type="ECO:0008006" key="4">
    <source>
        <dbReference type="Google" id="ProtNLM"/>
    </source>
</evidence>
<feature type="chain" id="PRO_5005819354" description="Ig-like domain-containing protein" evidence="1">
    <location>
        <begin position="18"/>
        <end position="214"/>
    </location>
</feature>
<reference evidence="2 3" key="1">
    <citation type="submission" date="2015-08" db="EMBL/GenBank/DDBJ databases">
        <title>Genome sequencing of Penicillium nordicum.</title>
        <authorList>
            <person name="Nguyen H.D."/>
            <person name="Seifert K.A."/>
        </authorList>
    </citation>
    <scope>NUCLEOTIDE SEQUENCE [LARGE SCALE GENOMIC DNA]</scope>
    <source>
        <strain evidence="2 3">DAOMC 185683</strain>
    </source>
</reference>
<keyword evidence="3" id="KW-1185">Reference proteome</keyword>
<evidence type="ECO:0000256" key="1">
    <source>
        <dbReference type="SAM" id="SignalP"/>
    </source>
</evidence>
<evidence type="ECO:0000313" key="3">
    <source>
        <dbReference type="Proteomes" id="UP000037696"/>
    </source>
</evidence>
<dbReference type="OrthoDB" id="4991875at2759"/>
<name>A0A0M8P119_9EURO</name>
<sequence length="214" mass="21443">MRSSWFLFSALAALAAAAEPGTTTISYFAIDNDSAGADLGAYTSTAGRVVGIDKYATTYEIACLPGASKCALEHPATLIQGDATYSVSLEAIMVTSGITAHATAIESCSFTRVSESAVCSWSLAYTGIHGTTTVSDSASSTQSIPSSLITYKPLTITDGVYALTADATASTSLVRITPTASTTASTGGVAAAAKSLITAAPLGAAVAVAFAAML</sequence>
<keyword evidence="1" id="KW-0732">Signal</keyword>
<comment type="caution">
    <text evidence="2">The sequence shown here is derived from an EMBL/GenBank/DDBJ whole genome shotgun (WGS) entry which is preliminary data.</text>
</comment>
<organism evidence="2 3">
    <name type="scientific">Penicillium nordicum</name>
    <dbReference type="NCBI Taxonomy" id="229535"/>
    <lineage>
        <taxon>Eukaryota</taxon>
        <taxon>Fungi</taxon>
        <taxon>Dikarya</taxon>
        <taxon>Ascomycota</taxon>
        <taxon>Pezizomycotina</taxon>
        <taxon>Eurotiomycetes</taxon>
        <taxon>Eurotiomycetidae</taxon>
        <taxon>Eurotiales</taxon>
        <taxon>Aspergillaceae</taxon>
        <taxon>Penicillium</taxon>
    </lineage>
</organism>
<evidence type="ECO:0000313" key="2">
    <source>
        <dbReference type="EMBL" id="KOS38421.1"/>
    </source>
</evidence>
<proteinExistence type="predicted"/>
<feature type="signal peptide" evidence="1">
    <location>
        <begin position="1"/>
        <end position="17"/>
    </location>
</feature>
<accession>A0A0M8P119</accession>
<dbReference type="EMBL" id="LHQQ01000253">
    <property type="protein sequence ID" value="KOS38421.1"/>
    <property type="molecule type" value="Genomic_DNA"/>
</dbReference>
<gene>
    <name evidence="2" type="ORF">ACN38_g10766</name>
</gene>